<keyword evidence="3 6" id="KW-0812">Transmembrane</keyword>
<feature type="transmembrane region" description="Helical" evidence="6">
    <location>
        <begin position="382"/>
        <end position="404"/>
    </location>
</feature>
<feature type="transmembrane region" description="Helical" evidence="6">
    <location>
        <begin position="198"/>
        <end position="216"/>
    </location>
</feature>
<feature type="transmembrane region" description="Helical" evidence="6">
    <location>
        <begin position="78"/>
        <end position="102"/>
    </location>
</feature>
<evidence type="ECO:0000313" key="7">
    <source>
        <dbReference type="EMBL" id="RWQ94472.1"/>
    </source>
</evidence>
<comment type="caution">
    <text evidence="7">The sequence shown here is derived from an EMBL/GenBank/DDBJ whole genome shotgun (WGS) entry which is preliminary data.</text>
</comment>
<dbReference type="Gene3D" id="1.20.1740.10">
    <property type="entry name" value="Amino acid/polyamine transporter I"/>
    <property type="match status" value="1"/>
</dbReference>
<dbReference type="STRING" id="264951.A0A443HRJ1"/>
<dbReference type="GO" id="GO:0006865">
    <property type="term" value="P:amino acid transport"/>
    <property type="evidence" value="ECO:0007669"/>
    <property type="project" value="InterPro"/>
</dbReference>
<keyword evidence="8" id="KW-1185">Reference proteome</keyword>
<evidence type="ECO:0000256" key="3">
    <source>
        <dbReference type="ARBA" id="ARBA00022692"/>
    </source>
</evidence>
<sequence>MGTHKEDASLGHATGAQVFSRTTAEDVRLEQLGYQQELKRSFGLLGMIGFSFSIVTSWTALGGVFTVGVNAGGPPVMVYGWIAVCLATLAVAFPMAEMCSMWPVAGGQYSWVAILAPPRVARGFSYVAGWFMLTGVLAMGATNNFVAANFVLGQANLVFPQFTIERWHTVLVAYLIAFMAAAVNIWGPHLLNRISRFILIWNVGSFVIVMITILATNDHKQPASFVFQEFQNFTGWGSGMAAMVGILQSCFGMCCYDAPAHMTEEMKNASKEAPKAIILSVLLGAVTGFGFLLTLCFCIGNINETADTSTGVPVIQILFDSTQSKVGACFLASMINVIVIFASNSLLAEGSRSVFAFARDHGLPFSRFFAKVNDKRGAPINAILLSLGVQMALNAIYFGTLTGFETVISIATEGFYLSYAMPLFSRILAYFTGHVTAMQGPWALSPSISLGVSTIGLIFLLFAATICNFPSSSPVDKENMNYTSAAIGVIGLISTVTWLTTGRKHFTGPGDVKDLKGYEKHEAVIPPESKELKADPKVDVKS</sequence>
<dbReference type="GO" id="GO:0016020">
    <property type="term" value="C:membrane"/>
    <property type="evidence" value="ECO:0007669"/>
    <property type="project" value="UniProtKB-SubCell"/>
</dbReference>
<keyword evidence="4 6" id="KW-1133">Transmembrane helix</keyword>
<dbReference type="Proteomes" id="UP000283841">
    <property type="component" value="Unassembled WGS sequence"/>
</dbReference>
<reference evidence="7 8" key="1">
    <citation type="journal article" date="2018" name="Front. Microbiol.">
        <title>Genomic and genetic insights into a cosmopolitan fungus, Paecilomyces variotii (Eurotiales).</title>
        <authorList>
            <person name="Urquhart A.S."/>
            <person name="Mondo S.J."/>
            <person name="Makela M.R."/>
            <person name="Hane J.K."/>
            <person name="Wiebenga A."/>
            <person name="He G."/>
            <person name="Mihaltcheva S."/>
            <person name="Pangilinan J."/>
            <person name="Lipzen A."/>
            <person name="Barry K."/>
            <person name="de Vries R.P."/>
            <person name="Grigoriev I.V."/>
            <person name="Idnurm A."/>
        </authorList>
    </citation>
    <scope>NUCLEOTIDE SEQUENCE [LARGE SCALE GENOMIC DNA]</scope>
    <source>
        <strain evidence="7 8">CBS 101075</strain>
    </source>
</reference>
<evidence type="ECO:0000256" key="5">
    <source>
        <dbReference type="ARBA" id="ARBA00023136"/>
    </source>
</evidence>
<feature type="transmembrane region" description="Helical" evidence="6">
    <location>
        <begin position="448"/>
        <end position="471"/>
    </location>
</feature>
<dbReference type="PANTHER" id="PTHR45649">
    <property type="entry name" value="AMINO-ACID PERMEASE BAT1"/>
    <property type="match status" value="1"/>
</dbReference>
<protein>
    <submittedName>
        <fullName evidence="7">Putative GABA permease</fullName>
    </submittedName>
</protein>
<dbReference type="AlphaFoldDB" id="A0A443HRJ1"/>
<comment type="subcellular location">
    <subcellularLocation>
        <location evidence="1">Membrane</location>
        <topology evidence="1">Multi-pass membrane protein</topology>
    </subcellularLocation>
</comment>
<evidence type="ECO:0000256" key="2">
    <source>
        <dbReference type="ARBA" id="ARBA00022448"/>
    </source>
</evidence>
<feature type="transmembrane region" description="Helical" evidence="6">
    <location>
        <begin position="483"/>
        <end position="501"/>
    </location>
</feature>
<proteinExistence type="predicted"/>
<dbReference type="RefSeq" id="XP_028484117.1">
    <property type="nucleotide sequence ID" value="XM_028631966.1"/>
</dbReference>
<feature type="transmembrane region" description="Helical" evidence="6">
    <location>
        <begin position="167"/>
        <end position="186"/>
    </location>
</feature>
<feature type="transmembrane region" description="Helical" evidence="6">
    <location>
        <begin position="277"/>
        <end position="302"/>
    </location>
</feature>
<accession>A0A443HRJ1</accession>
<feature type="transmembrane region" description="Helical" evidence="6">
    <location>
        <begin position="123"/>
        <end position="147"/>
    </location>
</feature>
<evidence type="ECO:0000313" key="8">
    <source>
        <dbReference type="Proteomes" id="UP000283841"/>
    </source>
</evidence>
<dbReference type="EMBL" id="RCNU01000007">
    <property type="protein sequence ID" value="RWQ94472.1"/>
    <property type="molecule type" value="Genomic_DNA"/>
</dbReference>
<dbReference type="PIRSF" id="PIRSF006060">
    <property type="entry name" value="AA_transporter"/>
    <property type="match status" value="1"/>
</dbReference>
<evidence type="ECO:0000256" key="4">
    <source>
        <dbReference type="ARBA" id="ARBA00022989"/>
    </source>
</evidence>
<keyword evidence="2" id="KW-0813">Transport</keyword>
<feature type="transmembrane region" description="Helical" evidence="6">
    <location>
        <begin position="42"/>
        <end position="66"/>
    </location>
</feature>
<name>A0A443HRJ1_BYSSP</name>
<evidence type="ECO:0000256" key="6">
    <source>
        <dbReference type="SAM" id="Phobius"/>
    </source>
</evidence>
<dbReference type="PANTHER" id="PTHR45649:SF8">
    <property type="entry name" value="PERMEASE, PUTATIVE-RELATED"/>
    <property type="match status" value="1"/>
</dbReference>
<dbReference type="Pfam" id="PF13520">
    <property type="entry name" value="AA_permease_2"/>
    <property type="match status" value="1"/>
</dbReference>
<feature type="transmembrane region" description="Helical" evidence="6">
    <location>
        <begin position="416"/>
        <end position="436"/>
    </location>
</feature>
<keyword evidence="5 6" id="KW-0472">Membrane</keyword>
<dbReference type="VEuPathDB" id="FungiDB:C8Q69DRAFT_487170"/>
<feature type="transmembrane region" description="Helical" evidence="6">
    <location>
        <begin position="236"/>
        <end position="256"/>
    </location>
</feature>
<dbReference type="InterPro" id="IPR002293">
    <property type="entry name" value="AA/rel_permease1"/>
</dbReference>
<gene>
    <name evidence="7" type="ORF">C8Q69DRAFT_487170</name>
</gene>
<dbReference type="GeneID" id="39601243"/>
<organism evidence="7 8">
    <name type="scientific">Byssochlamys spectabilis</name>
    <name type="common">Paecilomyces variotii</name>
    <dbReference type="NCBI Taxonomy" id="264951"/>
    <lineage>
        <taxon>Eukaryota</taxon>
        <taxon>Fungi</taxon>
        <taxon>Dikarya</taxon>
        <taxon>Ascomycota</taxon>
        <taxon>Pezizomycotina</taxon>
        <taxon>Eurotiomycetes</taxon>
        <taxon>Eurotiomycetidae</taxon>
        <taxon>Eurotiales</taxon>
        <taxon>Thermoascaceae</taxon>
        <taxon>Paecilomyces</taxon>
    </lineage>
</organism>
<dbReference type="InterPro" id="IPR004840">
    <property type="entry name" value="Amino_acid_permease_CS"/>
</dbReference>
<feature type="transmembrane region" description="Helical" evidence="6">
    <location>
        <begin position="322"/>
        <end position="342"/>
    </location>
</feature>
<evidence type="ECO:0000256" key="1">
    <source>
        <dbReference type="ARBA" id="ARBA00004141"/>
    </source>
</evidence>
<dbReference type="GO" id="GO:0022857">
    <property type="term" value="F:transmembrane transporter activity"/>
    <property type="evidence" value="ECO:0007669"/>
    <property type="project" value="InterPro"/>
</dbReference>
<dbReference type="PROSITE" id="PS00218">
    <property type="entry name" value="AMINO_ACID_PERMEASE_1"/>
    <property type="match status" value="1"/>
</dbReference>